<evidence type="ECO:0000313" key="2">
    <source>
        <dbReference type="EMBL" id="JAH63772.1"/>
    </source>
</evidence>
<sequence length="37" mass="4034">MRHSLSHRPYAPTSPTPPRDTIPNYTSPGGATGKVWV</sequence>
<protein>
    <submittedName>
        <fullName evidence="2">Uncharacterized protein</fullName>
    </submittedName>
</protein>
<accession>A0A0E9UDD6</accession>
<evidence type="ECO:0000256" key="1">
    <source>
        <dbReference type="SAM" id="MobiDB-lite"/>
    </source>
</evidence>
<organism evidence="2">
    <name type="scientific">Anguilla anguilla</name>
    <name type="common">European freshwater eel</name>
    <name type="synonym">Muraena anguilla</name>
    <dbReference type="NCBI Taxonomy" id="7936"/>
    <lineage>
        <taxon>Eukaryota</taxon>
        <taxon>Metazoa</taxon>
        <taxon>Chordata</taxon>
        <taxon>Craniata</taxon>
        <taxon>Vertebrata</taxon>
        <taxon>Euteleostomi</taxon>
        <taxon>Actinopterygii</taxon>
        <taxon>Neopterygii</taxon>
        <taxon>Teleostei</taxon>
        <taxon>Anguilliformes</taxon>
        <taxon>Anguillidae</taxon>
        <taxon>Anguilla</taxon>
    </lineage>
</organism>
<proteinExistence type="predicted"/>
<dbReference type="AlphaFoldDB" id="A0A0E9UDD6"/>
<dbReference type="EMBL" id="GBXM01044805">
    <property type="protein sequence ID" value="JAH63772.1"/>
    <property type="molecule type" value="Transcribed_RNA"/>
</dbReference>
<reference evidence="2" key="1">
    <citation type="submission" date="2014-11" db="EMBL/GenBank/DDBJ databases">
        <authorList>
            <person name="Amaro Gonzalez C."/>
        </authorList>
    </citation>
    <scope>NUCLEOTIDE SEQUENCE</scope>
</reference>
<reference evidence="2" key="2">
    <citation type="journal article" date="2015" name="Fish Shellfish Immunol.">
        <title>Early steps in the European eel (Anguilla anguilla)-Vibrio vulnificus interaction in the gills: Role of the RtxA13 toxin.</title>
        <authorList>
            <person name="Callol A."/>
            <person name="Pajuelo D."/>
            <person name="Ebbesson L."/>
            <person name="Teles M."/>
            <person name="MacKenzie S."/>
            <person name="Amaro C."/>
        </authorList>
    </citation>
    <scope>NUCLEOTIDE SEQUENCE</scope>
</reference>
<feature type="region of interest" description="Disordered" evidence="1">
    <location>
        <begin position="1"/>
        <end position="37"/>
    </location>
</feature>
<name>A0A0E9UDD6_ANGAN</name>